<dbReference type="VEuPathDB" id="MicrosporidiaDB:DI09_20p30"/>
<sequence>MLTSNSSQYSIFVALLKLCGRANRIFVVRSISAVEALIKMGLPAPLLVHQGIDLQEEENLLLGKFLLVAIADASQEVRSNAVAAFKIYRSKFPDFASRLDFVYSFARFLETASPHALKVLQIKVNLSGGTTPSVLRRTELFRRSASASTSAQHTQLNEKNYIVGSNSKLQGSNAADDVIIFSAPSNANPSGGGRFGASVRISKPPSPEPCLVSGFSTMQPPSFEAHHNLKTPAVVTKTRVSSIESGAARIPLPRPSGSIFISPPSRDPCMQSSASTMPKLNEEEDFRPPVIDSSLLFPLKSAKWEVRANVLGTLKQLFSKRGQICSVEKLTKIIPLLVDICLYDKHAKVVFLAFDALEAMLAPFACCQAPGDLTAILHSISGRLCELIVKGFQTALAKGERINNISYPVALNSSSIVKLISLLLHLDVTAMNCRAGLYLISGIKCNSFASSQSFRSTLLGTVIPAVIALLPLAVCNSRVKNILDCLISCNTLFSDKSLRPHIDKLLASFLIKSHAVVLASSNRDPRLSMIIKGLPSALLHATQEMQENILLEESLSLSVSAAENEPLIEESVQSYRPTSHEVPCIATFHADSHNHTKESAGVQKLGDEMDTSTSPNANVATSVESPIVANEVHMAASILQDNLGSSQSPLHAIVGKEATMNHDQPHPNQDAFANEAARYDITNECDITNGCDITNECDITDGDVFINENLTVILDPSQLEGFYEHIGEYSLPHLDTALEPSNIPIHM</sequence>
<dbReference type="SUPFAM" id="SSF48371">
    <property type="entry name" value="ARM repeat"/>
    <property type="match status" value="1"/>
</dbReference>
<evidence type="ECO:0000313" key="1">
    <source>
        <dbReference type="EMBL" id="KGG52086.1"/>
    </source>
</evidence>
<gene>
    <name evidence="1" type="ORF">DI09_20p30</name>
</gene>
<name>A0A098VWE9_9MICR</name>
<comment type="caution">
    <text evidence="1">The sequence shown here is derived from an EMBL/GenBank/DDBJ whole genome shotgun (WGS) entry which is preliminary data.</text>
</comment>
<proteinExistence type="predicted"/>
<reference evidence="1 2" key="1">
    <citation type="submission" date="2014-04" db="EMBL/GenBank/DDBJ databases">
        <title>A new species of microsporidia sheds light on the evolution of extreme parasitism.</title>
        <authorList>
            <person name="Haag K.L."/>
            <person name="James T.Y."/>
            <person name="Larsson R."/>
            <person name="Schaer T.M."/>
            <person name="Refardt D."/>
            <person name="Pombert J.-F."/>
            <person name="Ebert D."/>
        </authorList>
    </citation>
    <scope>NUCLEOTIDE SEQUENCE [LARGE SCALE GENOMIC DNA]</scope>
    <source>
        <strain evidence="1 2">UGP3</strain>
        <tissue evidence="1">Spores</tissue>
    </source>
</reference>
<organism evidence="1 2">
    <name type="scientific">Mitosporidium daphniae</name>
    <dbReference type="NCBI Taxonomy" id="1485682"/>
    <lineage>
        <taxon>Eukaryota</taxon>
        <taxon>Fungi</taxon>
        <taxon>Fungi incertae sedis</taxon>
        <taxon>Microsporidia</taxon>
        <taxon>Mitosporidium</taxon>
    </lineage>
</organism>
<dbReference type="Gene3D" id="1.25.10.10">
    <property type="entry name" value="Leucine-rich Repeat Variant"/>
    <property type="match status" value="1"/>
</dbReference>
<dbReference type="Proteomes" id="UP000029725">
    <property type="component" value="Unassembled WGS sequence"/>
</dbReference>
<dbReference type="HOGENOM" id="CLU_372171_0_0_1"/>
<dbReference type="AlphaFoldDB" id="A0A098VWE9"/>
<dbReference type="InterPro" id="IPR011989">
    <property type="entry name" value="ARM-like"/>
</dbReference>
<evidence type="ECO:0000313" key="2">
    <source>
        <dbReference type="Proteomes" id="UP000029725"/>
    </source>
</evidence>
<dbReference type="GeneID" id="25259022"/>
<dbReference type="RefSeq" id="XP_013238544.1">
    <property type="nucleotide sequence ID" value="XM_013383090.1"/>
</dbReference>
<dbReference type="EMBL" id="JMKJ01000122">
    <property type="protein sequence ID" value="KGG52086.1"/>
    <property type="molecule type" value="Genomic_DNA"/>
</dbReference>
<accession>A0A098VWE9</accession>
<dbReference type="InterPro" id="IPR016024">
    <property type="entry name" value="ARM-type_fold"/>
</dbReference>
<keyword evidence="2" id="KW-1185">Reference proteome</keyword>
<protein>
    <submittedName>
        <fullName evidence="1">Uncharacterized protein</fullName>
    </submittedName>
</protein>